<comment type="caution">
    <text evidence="1">The sequence shown here is derived from an EMBL/GenBank/DDBJ whole genome shotgun (WGS) entry which is preliminary data.</text>
</comment>
<sequence>MSHSLLRRPALVRLARNRKGEDDGANDGRDRLVRPELLSRGATWVNGDCVSITLPRSRPCAPSCVAQSTLQT</sequence>
<keyword evidence="2" id="KW-1185">Reference proteome</keyword>
<reference evidence="1 2" key="1">
    <citation type="submission" date="2022-12" db="EMBL/GenBank/DDBJ databases">
        <title>Chromosome-scale assembly of the Ensete ventricosum genome.</title>
        <authorList>
            <person name="Dussert Y."/>
            <person name="Stocks J."/>
            <person name="Wendawek A."/>
            <person name="Woldeyes F."/>
            <person name="Nichols R.A."/>
            <person name="Borrell J.S."/>
        </authorList>
    </citation>
    <scope>NUCLEOTIDE SEQUENCE [LARGE SCALE GENOMIC DNA]</scope>
    <source>
        <strain evidence="2">cv. Maze</strain>
        <tissue evidence="1">Seeds</tissue>
    </source>
</reference>
<accession>A0AAV8RIW4</accession>
<dbReference type="Proteomes" id="UP001222027">
    <property type="component" value="Unassembled WGS sequence"/>
</dbReference>
<dbReference type="EMBL" id="JAQQAF010000003">
    <property type="protein sequence ID" value="KAJ8501322.1"/>
    <property type="molecule type" value="Genomic_DNA"/>
</dbReference>
<evidence type="ECO:0000313" key="1">
    <source>
        <dbReference type="EMBL" id="KAJ8501322.1"/>
    </source>
</evidence>
<organism evidence="1 2">
    <name type="scientific">Ensete ventricosum</name>
    <name type="common">Abyssinian banana</name>
    <name type="synonym">Musa ensete</name>
    <dbReference type="NCBI Taxonomy" id="4639"/>
    <lineage>
        <taxon>Eukaryota</taxon>
        <taxon>Viridiplantae</taxon>
        <taxon>Streptophyta</taxon>
        <taxon>Embryophyta</taxon>
        <taxon>Tracheophyta</taxon>
        <taxon>Spermatophyta</taxon>
        <taxon>Magnoliopsida</taxon>
        <taxon>Liliopsida</taxon>
        <taxon>Zingiberales</taxon>
        <taxon>Musaceae</taxon>
        <taxon>Ensete</taxon>
    </lineage>
</organism>
<name>A0AAV8RIW4_ENSVE</name>
<gene>
    <name evidence="1" type="ORF">OPV22_011874</name>
</gene>
<protein>
    <submittedName>
        <fullName evidence="1">Uncharacterized protein</fullName>
    </submittedName>
</protein>
<evidence type="ECO:0000313" key="2">
    <source>
        <dbReference type="Proteomes" id="UP001222027"/>
    </source>
</evidence>
<proteinExistence type="predicted"/>
<dbReference type="AlphaFoldDB" id="A0AAV8RIW4"/>